<proteinExistence type="predicted"/>
<dbReference type="EMBL" id="CP018076">
    <property type="protein sequence ID" value="APE45399.1"/>
    <property type="molecule type" value="Genomic_DNA"/>
</dbReference>
<reference evidence="1 2" key="1">
    <citation type="submission" date="2016-11" db="EMBL/GenBank/DDBJ databases">
        <title>Complete genome sequence of Sulfitobacter sp. AM1-D1, a toxic bacteria associated with marine dinoflagellate Alexandrium minutum in East China Sea.</title>
        <authorList>
            <person name="Yang Q."/>
            <person name="Zhang X."/>
            <person name="Tian X."/>
        </authorList>
    </citation>
    <scope>NUCLEOTIDE SEQUENCE [LARGE SCALE GENOMIC DNA]</scope>
    <source>
        <strain evidence="1 2">AM1-D1</strain>
    </source>
</reference>
<dbReference type="KEGG" id="suam:BOO69_09575"/>
<protein>
    <submittedName>
        <fullName evidence="1">GemA protein</fullName>
    </submittedName>
</protein>
<dbReference type="AlphaFoldDB" id="A0A1J0WM40"/>
<dbReference type="InterPro" id="IPR009363">
    <property type="entry name" value="Phage_Mu_Gp16"/>
</dbReference>
<dbReference type="Proteomes" id="UP000181897">
    <property type="component" value="Chromosome"/>
</dbReference>
<evidence type="ECO:0000313" key="2">
    <source>
        <dbReference type="Proteomes" id="UP000181897"/>
    </source>
</evidence>
<dbReference type="STRING" id="1917485.BOO69_09575"/>
<keyword evidence="2" id="KW-1185">Reference proteome</keyword>
<evidence type="ECO:0000313" key="1">
    <source>
        <dbReference type="EMBL" id="APE45399.1"/>
    </source>
</evidence>
<name>A0A1J0WM40_9RHOB</name>
<accession>A0A1J0WM40</accession>
<dbReference type="OrthoDB" id="7353918at2"/>
<organism evidence="1 2">
    <name type="scientific">Sulfitobacter alexandrii</name>
    <dbReference type="NCBI Taxonomy" id="1917485"/>
    <lineage>
        <taxon>Bacteria</taxon>
        <taxon>Pseudomonadati</taxon>
        <taxon>Pseudomonadota</taxon>
        <taxon>Alphaproteobacteria</taxon>
        <taxon>Rhodobacterales</taxon>
        <taxon>Roseobacteraceae</taxon>
        <taxon>Sulfitobacter</taxon>
    </lineage>
</organism>
<sequence length="147" mass="16459">MTRALQQQIHVACRQLAIDSDARRDLQLAVCGKASMRDMTETDLRAVLDRLKASGFKPQSGKRRPSAPRADLRLIHVLWRKLGEAGELERPGRAGLNAFIRTRFGDAWASVPADVDMLRDPGQIEAVIAALRAWGKRTGIDFDWRGR</sequence>
<dbReference type="Pfam" id="PF06252">
    <property type="entry name" value="GemA"/>
    <property type="match status" value="1"/>
</dbReference>
<gene>
    <name evidence="1" type="ORF">BOO69_09575</name>
</gene>